<proteinExistence type="predicted"/>
<comment type="caution">
    <text evidence="1">The sequence shown here is derived from an EMBL/GenBank/DDBJ whole genome shotgun (WGS) entry which is preliminary data.</text>
</comment>
<name>A0A151NVX4_ALLMI</name>
<evidence type="ECO:0000313" key="1">
    <source>
        <dbReference type="EMBL" id="KYO40830.1"/>
    </source>
</evidence>
<gene>
    <name evidence="1" type="ORF">Y1Q_0013396</name>
</gene>
<dbReference type="Proteomes" id="UP000050525">
    <property type="component" value="Unassembled WGS sequence"/>
</dbReference>
<sequence>MMLQEALPSGHQLSQSLILRKCPVPHWTFPPCLRRVFRSTPGQICIGSEWWEARSLESKSNMELDRTLLLPPPHKPVLLVQCRDDIIFCCWRTRNSSIKSL</sequence>
<protein>
    <submittedName>
        <fullName evidence="1">Uncharacterized protein</fullName>
    </submittedName>
</protein>
<reference evidence="1 2" key="1">
    <citation type="journal article" date="2012" name="Genome Biol.">
        <title>Sequencing three crocodilian genomes to illuminate the evolution of archosaurs and amniotes.</title>
        <authorList>
            <person name="St John J.A."/>
            <person name="Braun E.L."/>
            <person name="Isberg S.R."/>
            <person name="Miles L.G."/>
            <person name="Chong A.Y."/>
            <person name="Gongora J."/>
            <person name="Dalzell P."/>
            <person name="Moran C."/>
            <person name="Bed'hom B."/>
            <person name="Abzhanov A."/>
            <person name="Burgess S.C."/>
            <person name="Cooksey A.M."/>
            <person name="Castoe T.A."/>
            <person name="Crawford N.G."/>
            <person name="Densmore L.D."/>
            <person name="Drew J.C."/>
            <person name="Edwards S.V."/>
            <person name="Faircloth B.C."/>
            <person name="Fujita M.K."/>
            <person name="Greenwold M.J."/>
            <person name="Hoffmann F.G."/>
            <person name="Howard J.M."/>
            <person name="Iguchi T."/>
            <person name="Janes D.E."/>
            <person name="Khan S.Y."/>
            <person name="Kohno S."/>
            <person name="de Koning A.J."/>
            <person name="Lance S.L."/>
            <person name="McCarthy F.M."/>
            <person name="McCormack J.E."/>
            <person name="Merchant M.E."/>
            <person name="Peterson D.G."/>
            <person name="Pollock D.D."/>
            <person name="Pourmand N."/>
            <person name="Raney B.J."/>
            <person name="Roessler K.A."/>
            <person name="Sanford J.R."/>
            <person name="Sawyer R.H."/>
            <person name="Schmidt C.J."/>
            <person name="Triplett E.W."/>
            <person name="Tuberville T.D."/>
            <person name="Venegas-Anaya M."/>
            <person name="Howard J.T."/>
            <person name="Jarvis E.D."/>
            <person name="Guillette L.J.Jr."/>
            <person name="Glenn T.C."/>
            <person name="Green R.E."/>
            <person name="Ray D.A."/>
        </authorList>
    </citation>
    <scope>NUCLEOTIDE SEQUENCE [LARGE SCALE GENOMIC DNA]</scope>
    <source>
        <strain evidence="1">KSC_2009_1</strain>
    </source>
</reference>
<evidence type="ECO:0000313" key="2">
    <source>
        <dbReference type="Proteomes" id="UP000050525"/>
    </source>
</evidence>
<accession>A0A151NVX4</accession>
<dbReference type="AlphaFoldDB" id="A0A151NVX4"/>
<organism evidence="1 2">
    <name type="scientific">Alligator mississippiensis</name>
    <name type="common">American alligator</name>
    <dbReference type="NCBI Taxonomy" id="8496"/>
    <lineage>
        <taxon>Eukaryota</taxon>
        <taxon>Metazoa</taxon>
        <taxon>Chordata</taxon>
        <taxon>Craniata</taxon>
        <taxon>Vertebrata</taxon>
        <taxon>Euteleostomi</taxon>
        <taxon>Archelosauria</taxon>
        <taxon>Archosauria</taxon>
        <taxon>Crocodylia</taxon>
        <taxon>Alligatoridae</taxon>
        <taxon>Alligatorinae</taxon>
        <taxon>Alligator</taxon>
    </lineage>
</organism>
<keyword evidence="2" id="KW-1185">Reference proteome</keyword>
<dbReference type="EMBL" id="AKHW03001857">
    <property type="protein sequence ID" value="KYO40830.1"/>
    <property type="molecule type" value="Genomic_DNA"/>
</dbReference>